<keyword evidence="2 3" id="KW-0067">ATP-binding</keyword>
<keyword evidence="6" id="KW-1185">Reference proteome</keyword>
<dbReference type="GO" id="GO:0005524">
    <property type="term" value="F:ATP binding"/>
    <property type="evidence" value="ECO:0007669"/>
    <property type="project" value="UniProtKB-UniRule"/>
</dbReference>
<dbReference type="RefSeq" id="WP_074891559.1">
    <property type="nucleotide sequence ID" value="NZ_FOXO01000038.1"/>
</dbReference>
<gene>
    <name evidence="5" type="ORF">SAMN04487928_13820</name>
</gene>
<evidence type="ECO:0000259" key="4">
    <source>
        <dbReference type="PROSITE" id="PS50901"/>
    </source>
</evidence>
<dbReference type="AlphaFoldDB" id="A0A1I5XWW6"/>
<feature type="binding site" evidence="3">
    <location>
        <begin position="35"/>
        <end position="42"/>
    </location>
    <ligand>
        <name>ATP</name>
        <dbReference type="ChEBI" id="CHEBI:30616"/>
    </ligand>
</feature>
<name>A0A1I5XWW6_9FIRM</name>
<dbReference type="Pfam" id="PF01580">
    <property type="entry name" value="FtsK_SpoIIIE"/>
    <property type="match status" value="1"/>
</dbReference>
<evidence type="ECO:0000256" key="1">
    <source>
        <dbReference type="ARBA" id="ARBA00022741"/>
    </source>
</evidence>
<proteinExistence type="predicted"/>
<dbReference type="PROSITE" id="PS50901">
    <property type="entry name" value="FTSK"/>
    <property type="match status" value="1"/>
</dbReference>
<dbReference type="OrthoDB" id="9807790at2"/>
<evidence type="ECO:0000256" key="3">
    <source>
        <dbReference type="PROSITE-ProRule" id="PRU00289"/>
    </source>
</evidence>
<sequence>MKIRIAFVHKSWAEDGIKEPIIWDTEKVPHLLISGITGGGKTVLSQTLVNQILKEKCQIYLADFKSGGDWDGIVTKYAEYIDCDAILNDFYEDFCKTISEKGHKESYLIFDEFSSYALSKDAKDFKDMMGKVSHIAFMGRSFGYHLIFISQQFNAKVLDTAIREQFGIKIYMGSTISTESATMLFPNTDIDKSQHLPRFCGYISLQEKELEIIQIPYIEEPKLLKELLIQNGKKYGK</sequence>
<reference evidence="6" key="1">
    <citation type="submission" date="2016-10" db="EMBL/GenBank/DDBJ databases">
        <authorList>
            <person name="Varghese N."/>
            <person name="Submissions S."/>
        </authorList>
    </citation>
    <scope>NUCLEOTIDE SEQUENCE [LARGE SCALE GENOMIC DNA]</scope>
    <source>
        <strain evidence="6">P18</strain>
    </source>
</reference>
<dbReference type="GO" id="GO:0003677">
    <property type="term" value="F:DNA binding"/>
    <property type="evidence" value="ECO:0007669"/>
    <property type="project" value="InterPro"/>
</dbReference>
<dbReference type="Proteomes" id="UP000182624">
    <property type="component" value="Unassembled WGS sequence"/>
</dbReference>
<dbReference type="InterPro" id="IPR027417">
    <property type="entry name" value="P-loop_NTPase"/>
</dbReference>
<evidence type="ECO:0000313" key="6">
    <source>
        <dbReference type="Proteomes" id="UP000182624"/>
    </source>
</evidence>
<organism evidence="5 6">
    <name type="scientific">Butyrivibrio proteoclasticus</name>
    <dbReference type="NCBI Taxonomy" id="43305"/>
    <lineage>
        <taxon>Bacteria</taxon>
        <taxon>Bacillati</taxon>
        <taxon>Bacillota</taxon>
        <taxon>Clostridia</taxon>
        <taxon>Lachnospirales</taxon>
        <taxon>Lachnospiraceae</taxon>
        <taxon>Butyrivibrio</taxon>
    </lineage>
</organism>
<dbReference type="EMBL" id="FOXO01000038">
    <property type="protein sequence ID" value="SFQ36471.1"/>
    <property type="molecule type" value="Genomic_DNA"/>
</dbReference>
<dbReference type="InterPro" id="IPR002543">
    <property type="entry name" value="FtsK_dom"/>
</dbReference>
<dbReference type="Gene3D" id="3.40.50.300">
    <property type="entry name" value="P-loop containing nucleotide triphosphate hydrolases"/>
    <property type="match status" value="2"/>
</dbReference>
<dbReference type="PANTHER" id="PTHR22683">
    <property type="entry name" value="SPORULATION PROTEIN RELATED"/>
    <property type="match status" value="1"/>
</dbReference>
<protein>
    <submittedName>
        <fullName evidence="5">FtsK/SpoIIIE family protein</fullName>
    </submittedName>
</protein>
<evidence type="ECO:0000256" key="2">
    <source>
        <dbReference type="ARBA" id="ARBA00022840"/>
    </source>
</evidence>
<evidence type="ECO:0000313" key="5">
    <source>
        <dbReference type="EMBL" id="SFQ36471.1"/>
    </source>
</evidence>
<dbReference type="InterPro" id="IPR050206">
    <property type="entry name" value="FtsK/SpoIIIE/SftA"/>
</dbReference>
<feature type="domain" description="FtsK" evidence="4">
    <location>
        <begin position="18"/>
        <end position="181"/>
    </location>
</feature>
<keyword evidence="1 3" id="KW-0547">Nucleotide-binding</keyword>
<dbReference type="SUPFAM" id="SSF52540">
    <property type="entry name" value="P-loop containing nucleoside triphosphate hydrolases"/>
    <property type="match status" value="1"/>
</dbReference>
<accession>A0A1I5XWW6</accession>
<dbReference type="PANTHER" id="PTHR22683:SF47">
    <property type="entry name" value="FTSK DOMAIN-CONTAINING PROTEIN YDCQ"/>
    <property type="match status" value="1"/>
</dbReference>